<reference evidence="1 2" key="1">
    <citation type="journal article" date="2011" name="PLoS Pathog.">
        <title>Endophytic Life Strategies Decoded by Genome and Transcriptome Analyses of the Mutualistic Root Symbiont Piriformospora indica.</title>
        <authorList>
            <person name="Zuccaro A."/>
            <person name="Lahrmann U."/>
            <person name="Guldener U."/>
            <person name="Langen G."/>
            <person name="Pfiffi S."/>
            <person name="Biedenkopf D."/>
            <person name="Wong P."/>
            <person name="Samans B."/>
            <person name="Grimm C."/>
            <person name="Basiewicz M."/>
            <person name="Murat C."/>
            <person name="Martin F."/>
            <person name="Kogel K.H."/>
        </authorList>
    </citation>
    <scope>NUCLEOTIDE SEQUENCE [LARGE SCALE GENOMIC DNA]</scope>
    <source>
        <strain evidence="1 2">DSM 11827</strain>
    </source>
</reference>
<dbReference type="HOGENOM" id="CLU_074639_0_0_1"/>
<comment type="caution">
    <text evidence="1">The sequence shown here is derived from an EMBL/GenBank/DDBJ whole genome shotgun (WGS) entry which is preliminary data.</text>
</comment>
<dbReference type="EMBL" id="CAFZ01000132">
    <property type="protein sequence ID" value="CCA71728.1"/>
    <property type="molecule type" value="Genomic_DNA"/>
</dbReference>
<dbReference type="Proteomes" id="UP000007148">
    <property type="component" value="Unassembled WGS sequence"/>
</dbReference>
<accession>G4TK84</accession>
<keyword evidence="2" id="KW-1185">Reference proteome</keyword>
<dbReference type="InParanoid" id="G4TK84"/>
<name>G4TK84_SERID</name>
<dbReference type="OrthoDB" id="3149094at2759"/>
<proteinExistence type="predicted"/>
<dbReference type="Gene3D" id="1.20.1170.10">
    <property type="match status" value="1"/>
</dbReference>
<sequence length="319" mass="35963">MSPAKSTVMTVVDKVQTQLDERNSTQQILVGIQCVFRTLEPWANADTPHPKAKSALNLVKGEVISFSRSLEHSSEVAQLCYNCADNGIMILEGLMDEDITLDEIRQETERTVQDVTEAKSKLSGVVDSLRNNRTVVFKARRSLEVATADIEGEKAAQRLIEGQSKKKVQKITTALKAAQVISTVILVAAAPVCPPLLIVIPIVLPLLELASHGLISHEERKADMRDMQLVNCTEAVKHMQEALHTLERLERSLDSLTSWWGEVDMVFRSIHDNLEAIRKEVNRIRIRRLVKSFTEIKAEFLHYNIGILNIQDYYSRDLR</sequence>
<evidence type="ECO:0000313" key="1">
    <source>
        <dbReference type="EMBL" id="CCA71728.1"/>
    </source>
</evidence>
<gene>
    <name evidence="1" type="ORF">PIIN_05663</name>
</gene>
<protein>
    <submittedName>
        <fullName evidence="1">Uncharacterized protein</fullName>
    </submittedName>
</protein>
<evidence type="ECO:0000313" key="2">
    <source>
        <dbReference type="Proteomes" id="UP000007148"/>
    </source>
</evidence>
<dbReference type="AlphaFoldDB" id="G4TK84"/>
<organism evidence="1 2">
    <name type="scientific">Serendipita indica (strain DSM 11827)</name>
    <name type="common">Root endophyte fungus</name>
    <name type="synonym">Piriformospora indica</name>
    <dbReference type="NCBI Taxonomy" id="1109443"/>
    <lineage>
        <taxon>Eukaryota</taxon>
        <taxon>Fungi</taxon>
        <taxon>Dikarya</taxon>
        <taxon>Basidiomycota</taxon>
        <taxon>Agaricomycotina</taxon>
        <taxon>Agaricomycetes</taxon>
        <taxon>Sebacinales</taxon>
        <taxon>Serendipitaceae</taxon>
        <taxon>Serendipita</taxon>
    </lineage>
</organism>